<feature type="compositionally biased region" description="Pro residues" evidence="1">
    <location>
        <begin position="114"/>
        <end position="129"/>
    </location>
</feature>
<dbReference type="EMBL" id="KZ308222">
    <property type="protein sequence ID" value="KAG8225083.1"/>
    <property type="molecule type" value="Genomic_DNA"/>
</dbReference>
<keyword evidence="3" id="KW-1185">Reference proteome</keyword>
<feature type="compositionally biased region" description="Low complexity" evidence="1">
    <location>
        <begin position="98"/>
        <end position="113"/>
    </location>
</feature>
<evidence type="ECO:0000313" key="3">
    <source>
        <dbReference type="Proteomes" id="UP000792457"/>
    </source>
</evidence>
<accession>A0A8K0JZ91</accession>
<dbReference type="OrthoDB" id="6147534at2759"/>
<feature type="compositionally biased region" description="Basic residues" evidence="1">
    <location>
        <begin position="134"/>
        <end position="148"/>
    </location>
</feature>
<evidence type="ECO:0000256" key="1">
    <source>
        <dbReference type="SAM" id="MobiDB-lite"/>
    </source>
</evidence>
<feature type="compositionally biased region" description="Pro residues" evidence="1">
    <location>
        <begin position="83"/>
        <end position="97"/>
    </location>
</feature>
<organism evidence="2 3">
    <name type="scientific">Ladona fulva</name>
    <name type="common">Scarce chaser dragonfly</name>
    <name type="synonym">Libellula fulva</name>
    <dbReference type="NCBI Taxonomy" id="123851"/>
    <lineage>
        <taxon>Eukaryota</taxon>
        <taxon>Metazoa</taxon>
        <taxon>Ecdysozoa</taxon>
        <taxon>Arthropoda</taxon>
        <taxon>Hexapoda</taxon>
        <taxon>Insecta</taxon>
        <taxon>Pterygota</taxon>
        <taxon>Palaeoptera</taxon>
        <taxon>Odonata</taxon>
        <taxon>Epiprocta</taxon>
        <taxon>Anisoptera</taxon>
        <taxon>Libelluloidea</taxon>
        <taxon>Libellulidae</taxon>
        <taxon>Ladona</taxon>
    </lineage>
</organism>
<proteinExistence type="predicted"/>
<sequence>MRLLKDVLQSSIISVVAGIPTSSLGPPPHAPPLHSHAHYPHPLDTAMLDPVVRLHLAGISPMDYPPHPLSSATPVIPPGRVLPTPPIGPTLAPPPSSPGAAAPPILGAGALPGAPSPITAPPSVVPPSAPSTHTHAHTHAHSHTHLHLHPGQQQHQQEMVAAAAAAVSAAASGYPRPSMIPPPRDPTAAAMGLHHPTDLLGRPYELAHQLSAQAVAHEQLQRQMMLERERFPPHPSAPPLHPSLLAQHEEYLRQQQREREMKVRALEEAARGSRP</sequence>
<gene>
    <name evidence="2" type="ORF">J437_LFUL000062</name>
</gene>
<feature type="region of interest" description="Disordered" evidence="1">
    <location>
        <begin position="82"/>
        <end position="195"/>
    </location>
</feature>
<comment type="caution">
    <text evidence="2">The sequence shown here is derived from an EMBL/GenBank/DDBJ whole genome shotgun (WGS) entry which is preliminary data.</text>
</comment>
<reference evidence="2" key="1">
    <citation type="submission" date="2013-04" db="EMBL/GenBank/DDBJ databases">
        <authorList>
            <person name="Qu J."/>
            <person name="Murali S.C."/>
            <person name="Bandaranaike D."/>
            <person name="Bellair M."/>
            <person name="Blankenburg K."/>
            <person name="Chao H."/>
            <person name="Dinh H."/>
            <person name="Doddapaneni H."/>
            <person name="Downs B."/>
            <person name="Dugan-Rocha S."/>
            <person name="Elkadiri S."/>
            <person name="Gnanaolivu R.D."/>
            <person name="Hernandez B."/>
            <person name="Javaid M."/>
            <person name="Jayaseelan J.C."/>
            <person name="Lee S."/>
            <person name="Li M."/>
            <person name="Ming W."/>
            <person name="Munidasa M."/>
            <person name="Muniz J."/>
            <person name="Nguyen L."/>
            <person name="Ongeri F."/>
            <person name="Osuji N."/>
            <person name="Pu L.-L."/>
            <person name="Puazo M."/>
            <person name="Qu C."/>
            <person name="Quiroz J."/>
            <person name="Raj R."/>
            <person name="Weissenberger G."/>
            <person name="Xin Y."/>
            <person name="Zou X."/>
            <person name="Han Y."/>
            <person name="Richards S."/>
            <person name="Worley K."/>
            <person name="Muzny D."/>
            <person name="Gibbs R."/>
        </authorList>
    </citation>
    <scope>NUCLEOTIDE SEQUENCE</scope>
    <source>
        <strain evidence="2">Sampled in the wild</strain>
    </source>
</reference>
<reference evidence="2" key="2">
    <citation type="submission" date="2017-10" db="EMBL/GenBank/DDBJ databases">
        <title>Ladona fulva Genome sequencing and assembly.</title>
        <authorList>
            <person name="Murali S."/>
            <person name="Richards S."/>
            <person name="Bandaranaike D."/>
            <person name="Bellair M."/>
            <person name="Blankenburg K."/>
            <person name="Chao H."/>
            <person name="Dinh H."/>
            <person name="Doddapaneni H."/>
            <person name="Dugan-Rocha S."/>
            <person name="Elkadiri S."/>
            <person name="Gnanaolivu R."/>
            <person name="Hernandez B."/>
            <person name="Skinner E."/>
            <person name="Javaid M."/>
            <person name="Lee S."/>
            <person name="Li M."/>
            <person name="Ming W."/>
            <person name="Munidasa M."/>
            <person name="Muniz J."/>
            <person name="Nguyen L."/>
            <person name="Hughes D."/>
            <person name="Osuji N."/>
            <person name="Pu L.-L."/>
            <person name="Puazo M."/>
            <person name="Qu C."/>
            <person name="Quiroz J."/>
            <person name="Raj R."/>
            <person name="Weissenberger G."/>
            <person name="Xin Y."/>
            <person name="Zou X."/>
            <person name="Han Y."/>
            <person name="Worley K."/>
            <person name="Muzny D."/>
            <person name="Gibbs R."/>
        </authorList>
    </citation>
    <scope>NUCLEOTIDE SEQUENCE</scope>
    <source>
        <strain evidence="2">Sampled in the wild</strain>
    </source>
</reference>
<dbReference type="AlphaFoldDB" id="A0A8K0JZ91"/>
<dbReference type="Proteomes" id="UP000792457">
    <property type="component" value="Unassembled WGS sequence"/>
</dbReference>
<name>A0A8K0JZ91_LADFU</name>
<feature type="compositionally biased region" description="Low complexity" evidence="1">
    <location>
        <begin position="149"/>
        <end position="177"/>
    </location>
</feature>
<evidence type="ECO:0000313" key="2">
    <source>
        <dbReference type="EMBL" id="KAG8225083.1"/>
    </source>
</evidence>
<protein>
    <submittedName>
        <fullName evidence="2">Uncharacterized protein</fullName>
    </submittedName>
</protein>